<dbReference type="Proteomes" id="UP000245802">
    <property type="component" value="Chromosome"/>
</dbReference>
<dbReference type="Pfam" id="PF13646">
    <property type="entry name" value="HEAT_2"/>
    <property type="match status" value="1"/>
</dbReference>
<proteinExistence type="predicted"/>
<sequence length="274" mass="29208">MTRPALPAALVLLTVWGAPAFGAADTKRLDPEPGEFSWSHLNPPELQYGCVGSLDEKEEGLAKVLEKGDADEQLAAARALWKGRSRRHAAAVLKYLAGPPPGGAAFRAFRGAVEDALQPAAILRELQKGDYLWGTWLAFLRPHKDLVPVLLQGLKAHPDERAETMLALGSSGDPRALAPLLELLAGKDYRAAGEAARALGYLGLDAAEPKLIEALAGGNPWRQVNASNALATLGSRKALPALKKLAESDDDTGALNVRGCAARAVKRIERRTRP</sequence>
<protein>
    <submittedName>
        <fullName evidence="2">HEAT repeat domain-containing protein</fullName>
    </submittedName>
</protein>
<dbReference type="AlphaFoldDB" id="A0A2Z3HDH5"/>
<dbReference type="GO" id="GO:0016491">
    <property type="term" value="F:oxidoreductase activity"/>
    <property type="evidence" value="ECO:0007669"/>
    <property type="project" value="TreeGrafter"/>
</dbReference>
<dbReference type="Gene3D" id="1.25.10.10">
    <property type="entry name" value="Leucine-rich Repeat Variant"/>
    <property type="match status" value="1"/>
</dbReference>
<reference evidence="2 3" key="1">
    <citation type="submission" date="2018-01" db="EMBL/GenBank/DDBJ databases">
        <title>G. obscuriglobus.</title>
        <authorList>
            <person name="Franke J."/>
            <person name="Blomberg W."/>
            <person name="Selmecki A."/>
        </authorList>
    </citation>
    <scope>NUCLEOTIDE SEQUENCE [LARGE SCALE GENOMIC DNA]</scope>
    <source>
        <strain evidence="2 3">DSM 5831</strain>
    </source>
</reference>
<dbReference type="EMBL" id="CP025958">
    <property type="protein sequence ID" value="AWM39734.1"/>
    <property type="molecule type" value="Genomic_DNA"/>
</dbReference>
<dbReference type="PANTHER" id="PTHR12697">
    <property type="entry name" value="PBS LYASE HEAT-LIKE PROTEIN"/>
    <property type="match status" value="1"/>
</dbReference>
<keyword evidence="3" id="KW-1185">Reference proteome</keyword>
<organism evidence="2 3">
    <name type="scientific">Gemmata obscuriglobus</name>
    <dbReference type="NCBI Taxonomy" id="114"/>
    <lineage>
        <taxon>Bacteria</taxon>
        <taxon>Pseudomonadati</taxon>
        <taxon>Planctomycetota</taxon>
        <taxon>Planctomycetia</taxon>
        <taxon>Gemmatales</taxon>
        <taxon>Gemmataceae</taxon>
        <taxon>Gemmata</taxon>
    </lineage>
</organism>
<evidence type="ECO:0000313" key="2">
    <source>
        <dbReference type="EMBL" id="AWM39734.1"/>
    </source>
</evidence>
<dbReference type="RefSeq" id="WP_010043332.1">
    <property type="nucleotide sequence ID" value="NZ_CP025958.1"/>
</dbReference>
<dbReference type="SUPFAM" id="SSF48371">
    <property type="entry name" value="ARM repeat"/>
    <property type="match status" value="1"/>
</dbReference>
<evidence type="ECO:0000256" key="1">
    <source>
        <dbReference type="SAM" id="SignalP"/>
    </source>
</evidence>
<feature type="signal peptide" evidence="1">
    <location>
        <begin position="1"/>
        <end position="20"/>
    </location>
</feature>
<feature type="chain" id="PRO_5016259464" evidence="1">
    <location>
        <begin position="21"/>
        <end position="274"/>
    </location>
</feature>
<dbReference type="SMART" id="SM00567">
    <property type="entry name" value="EZ_HEAT"/>
    <property type="match status" value="3"/>
</dbReference>
<name>A0A2Z3HDH5_9BACT</name>
<dbReference type="KEGG" id="gog:C1280_23860"/>
<evidence type="ECO:0000313" key="3">
    <source>
        <dbReference type="Proteomes" id="UP000245802"/>
    </source>
</evidence>
<keyword evidence="1" id="KW-0732">Signal</keyword>
<dbReference type="PANTHER" id="PTHR12697:SF5">
    <property type="entry name" value="DEOXYHYPUSINE HYDROXYLASE"/>
    <property type="match status" value="1"/>
</dbReference>
<dbReference type="InterPro" id="IPR016024">
    <property type="entry name" value="ARM-type_fold"/>
</dbReference>
<dbReference type="InterPro" id="IPR004155">
    <property type="entry name" value="PBS_lyase_HEAT"/>
</dbReference>
<dbReference type="InterPro" id="IPR011989">
    <property type="entry name" value="ARM-like"/>
</dbReference>
<gene>
    <name evidence="2" type="ORF">C1280_23860</name>
</gene>
<accession>A0A2Z3HDH5</accession>